<evidence type="ECO:0000256" key="1">
    <source>
        <dbReference type="ARBA" id="ARBA00009091"/>
    </source>
</evidence>
<comment type="similarity">
    <text evidence="1">Belongs to the Skp family.</text>
</comment>
<dbReference type="PANTHER" id="PTHR35089">
    <property type="entry name" value="CHAPERONE PROTEIN SKP"/>
    <property type="match status" value="1"/>
</dbReference>
<comment type="caution">
    <text evidence="4">The sequence shown here is derived from an EMBL/GenBank/DDBJ whole genome shotgun (WGS) entry which is preliminary data.</text>
</comment>
<dbReference type="GO" id="GO:0051082">
    <property type="term" value="F:unfolded protein binding"/>
    <property type="evidence" value="ECO:0007669"/>
    <property type="project" value="InterPro"/>
</dbReference>
<keyword evidence="2 3" id="KW-0732">Signal</keyword>
<organism evidence="4 5">
    <name type="scientific">Barnesiella viscericola</name>
    <dbReference type="NCBI Taxonomy" id="397865"/>
    <lineage>
        <taxon>Bacteria</taxon>
        <taxon>Pseudomonadati</taxon>
        <taxon>Bacteroidota</taxon>
        <taxon>Bacteroidia</taxon>
        <taxon>Bacteroidales</taxon>
        <taxon>Barnesiellaceae</taxon>
        <taxon>Barnesiella</taxon>
    </lineage>
</organism>
<reference evidence="4" key="1">
    <citation type="journal article" date="2021" name="PeerJ">
        <title>Extensive microbial diversity within the chicken gut microbiome revealed by metagenomics and culture.</title>
        <authorList>
            <person name="Gilroy R."/>
            <person name="Ravi A."/>
            <person name="Getino M."/>
            <person name="Pursley I."/>
            <person name="Horton D.L."/>
            <person name="Alikhan N.F."/>
            <person name="Baker D."/>
            <person name="Gharbi K."/>
            <person name="Hall N."/>
            <person name="Watson M."/>
            <person name="Adriaenssens E.M."/>
            <person name="Foster-Nyarko E."/>
            <person name="Jarju S."/>
            <person name="Secka A."/>
            <person name="Antonio M."/>
            <person name="Oren A."/>
            <person name="Chaudhuri R.R."/>
            <person name="La Ragione R."/>
            <person name="Hildebrand F."/>
            <person name="Pallen M.J."/>
        </authorList>
    </citation>
    <scope>NUCLEOTIDE SEQUENCE</scope>
    <source>
        <strain evidence="4">CHK121-7720</strain>
    </source>
</reference>
<reference evidence="4" key="2">
    <citation type="submission" date="2021-09" db="EMBL/GenBank/DDBJ databases">
        <authorList>
            <person name="Gilroy R."/>
        </authorList>
    </citation>
    <scope>NUCLEOTIDE SEQUENCE</scope>
    <source>
        <strain evidence="4">CHK121-7720</strain>
    </source>
</reference>
<name>A0A921MQC9_9BACT</name>
<feature type="chain" id="PRO_5036942471" evidence="3">
    <location>
        <begin position="20"/>
        <end position="171"/>
    </location>
</feature>
<dbReference type="Proteomes" id="UP000757103">
    <property type="component" value="Unassembled WGS sequence"/>
</dbReference>
<gene>
    <name evidence="4" type="ORF">K8U91_05225</name>
</gene>
<proteinExistence type="inferred from homology"/>
<dbReference type="Pfam" id="PF03938">
    <property type="entry name" value="OmpH"/>
    <property type="match status" value="1"/>
</dbReference>
<sequence>MIKKLLFAAVCFCSLNFMAQAQQALKFGTVNSQEIFMLMPEKATAEKTLQDINKKYEDEFVKIQEEFTKKYKEYMALGDTIPETIRARRMQEVQDSQSRIESFREMATQDIQKQQEALFAPVQQKLMDAIKAVGAEGKYTYIFDLAYPIVIYQGAPSEDVTPLVKAKLGLK</sequence>
<evidence type="ECO:0000313" key="5">
    <source>
        <dbReference type="Proteomes" id="UP000757103"/>
    </source>
</evidence>
<dbReference type="InterPro" id="IPR024930">
    <property type="entry name" value="Skp_dom_sf"/>
</dbReference>
<dbReference type="SUPFAM" id="SSF111384">
    <property type="entry name" value="OmpH-like"/>
    <property type="match status" value="1"/>
</dbReference>
<protein>
    <submittedName>
        <fullName evidence="4">OmpH family outer membrane protein</fullName>
    </submittedName>
</protein>
<dbReference type="RefSeq" id="WP_273305893.1">
    <property type="nucleotide sequence ID" value="NZ_DYUD01000016.1"/>
</dbReference>
<evidence type="ECO:0000313" key="4">
    <source>
        <dbReference type="EMBL" id="HJG88863.1"/>
    </source>
</evidence>
<evidence type="ECO:0000256" key="2">
    <source>
        <dbReference type="ARBA" id="ARBA00022729"/>
    </source>
</evidence>
<evidence type="ECO:0000256" key="3">
    <source>
        <dbReference type="SAM" id="SignalP"/>
    </source>
</evidence>
<dbReference type="SMART" id="SM00935">
    <property type="entry name" value="OmpH"/>
    <property type="match status" value="1"/>
</dbReference>
<dbReference type="InterPro" id="IPR005632">
    <property type="entry name" value="Chaperone_Skp"/>
</dbReference>
<dbReference type="GO" id="GO:0005829">
    <property type="term" value="C:cytosol"/>
    <property type="evidence" value="ECO:0007669"/>
    <property type="project" value="TreeGrafter"/>
</dbReference>
<dbReference type="EMBL" id="DYUD01000016">
    <property type="protein sequence ID" value="HJG88863.1"/>
    <property type="molecule type" value="Genomic_DNA"/>
</dbReference>
<feature type="signal peptide" evidence="3">
    <location>
        <begin position="1"/>
        <end position="19"/>
    </location>
</feature>
<accession>A0A921MQC9</accession>
<dbReference type="Gene3D" id="3.30.910.20">
    <property type="entry name" value="Skp domain"/>
    <property type="match status" value="1"/>
</dbReference>
<dbReference type="PANTHER" id="PTHR35089:SF1">
    <property type="entry name" value="CHAPERONE PROTEIN SKP"/>
    <property type="match status" value="1"/>
</dbReference>
<dbReference type="AlphaFoldDB" id="A0A921MQC9"/>
<dbReference type="GO" id="GO:0050821">
    <property type="term" value="P:protein stabilization"/>
    <property type="evidence" value="ECO:0007669"/>
    <property type="project" value="TreeGrafter"/>
</dbReference>